<dbReference type="AlphaFoldDB" id="A0A9D4RLD0"/>
<gene>
    <name evidence="2" type="ORF">DPMN_036317</name>
</gene>
<name>A0A9D4RLD0_DREPO</name>
<proteinExistence type="predicted"/>
<accession>A0A9D4RLD0</accession>
<reference evidence="2" key="1">
    <citation type="journal article" date="2019" name="bioRxiv">
        <title>The Genome of the Zebra Mussel, Dreissena polymorpha: A Resource for Invasive Species Research.</title>
        <authorList>
            <person name="McCartney M.A."/>
            <person name="Auch B."/>
            <person name="Kono T."/>
            <person name="Mallez S."/>
            <person name="Zhang Y."/>
            <person name="Obille A."/>
            <person name="Becker A."/>
            <person name="Abrahante J.E."/>
            <person name="Garbe J."/>
            <person name="Badalamenti J.P."/>
            <person name="Herman A."/>
            <person name="Mangelson H."/>
            <person name="Liachko I."/>
            <person name="Sullivan S."/>
            <person name="Sone E.D."/>
            <person name="Koren S."/>
            <person name="Silverstein K.A.T."/>
            <person name="Beckman K.B."/>
            <person name="Gohl D.M."/>
        </authorList>
    </citation>
    <scope>NUCLEOTIDE SEQUENCE</scope>
    <source>
        <strain evidence="2">Duluth1</strain>
        <tissue evidence="2">Whole animal</tissue>
    </source>
</reference>
<keyword evidence="3" id="KW-1185">Reference proteome</keyword>
<feature type="region of interest" description="Disordered" evidence="1">
    <location>
        <begin position="1"/>
        <end position="29"/>
    </location>
</feature>
<comment type="caution">
    <text evidence="2">The sequence shown here is derived from an EMBL/GenBank/DDBJ whole genome shotgun (WGS) entry which is preliminary data.</text>
</comment>
<dbReference type="Proteomes" id="UP000828390">
    <property type="component" value="Unassembled WGS sequence"/>
</dbReference>
<dbReference type="EMBL" id="JAIWYP010000002">
    <property type="protein sequence ID" value="KAH3873091.1"/>
    <property type="molecule type" value="Genomic_DNA"/>
</dbReference>
<reference evidence="2" key="2">
    <citation type="submission" date="2020-11" db="EMBL/GenBank/DDBJ databases">
        <authorList>
            <person name="McCartney M.A."/>
            <person name="Auch B."/>
            <person name="Kono T."/>
            <person name="Mallez S."/>
            <person name="Becker A."/>
            <person name="Gohl D.M."/>
            <person name="Silverstein K.A.T."/>
            <person name="Koren S."/>
            <person name="Bechman K.B."/>
            <person name="Herman A."/>
            <person name="Abrahante J.E."/>
            <person name="Garbe J."/>
        </authorList>
    </citation>
    <scope>NUCLEOTIDE SEQUENCE</scope>
    <source>
        <strain evidence="2">Duluth1</strain>
        <tissue evidence="2">Whole animal</tissue>
    </source>
</reference>
<evidence type="ECO:0000313" key="2">
    <source>
        <dbReference type="EMBL" id="KAH3873091.1"/>
    </source>
</evidence>
<sequence length="50" mass="5398">MLHNDAGLGFETVGASGQPPSPWYLQRDQQGAHVSVDQHAVCALGWHSQL</sequence>
<evidence type="ECO:0000313" key="3">
    <source>
        <dbReference type="Proteomes" id="UP000828390"/>
    </source>
</evidence>
<protein>
    <submittedName>
        <fullName evidence="2">Uncharacterized protein</fullName>
    </submittedName>
</protein>
<organism evidence="2 3">
    <name type="scientific">Dreissena polymorpha</name>
    <name type="common">Zebra mussel</name>
    <name type="synonym">Mytilus polymorpha</name>
    <dbReference type="NCBI Taxonomy" id="45954"/>
    <lineage>
        <taxon>Eukaryota</taxon>
        <taxon>Metazoa</taxon>
        <taxon>Spiralia</taxon>
        <taxon>Lophotrochozoa</taxon>
        <taxon>Mollusca</taxon>
        <taxon>Bivalvia</taxon>
        <taxon>Autobranchia</taxon>
        <taxon>Heteroconchia</taxon>
        <taxon>Euheterodonta</taxon>
        <taxon>Imparidentia</taxon>
        <taxon>Neoheterodontei</taxon>
        <taxon>Myida</taxon>
        <taxon>Dreissenoidea</taxon>
        <taxon>Dreissenidae</taxon>
        <taxon>Dreissena</taxon>
    </lineage>
</organism>
<evidence type="ECO:0000256" key="1">
    <source>
        <dbReference type="SAM" id="MobiDB-lite"/>
    </source>
</evidence>